<keyword evidence="2" id="KW-0408">Iron</keyword>
<dbReference type="PANTHER" id="PTHR43063:SF1">
    <property type="entry name" value="4FE-4S CLUSTER CONTAINING PARA FAMILY ATPASE PROTEIN"/>
    <property type="match status" value="1"/>
</dbReference>
<keyword evidence="1" id="KW-0479">Metal-binding</keyword>
<keyword evidence="5" id="KW-0067">ATP-binding</keyword>
<dbReference type="PROSITE" id="PS00198">
    <property type="entry name" value="4FE4S_FER_1"/>
    <property type="match status" value="1"/>
</dbReference>
<dbReference type="Pfam" id="PF00037">
    <property type="entry name" value="Fer4"/>
    <property type="match status" value="1"/>
</dbReference>
<sequence length="278" mass="30537">MKIAVLSGKGGTGKTFVSVNLAASIKHCIYVDCDVEAPNGTLFFKPKMLESKEVTVAIPTFQLEQCTGCKQCVAFCAFHALAFVKQQPLLFPEVCHSCGGCKVVCPYNAIDEEEKRVGSVMKGISGTTAFVSGKMDVGQVSGVPIIKAILSQIKNEKNVIIDCPPGSGCMVMESIKDVDYCILVAEPTEFGRHNLEMVYELVKVFHKKFGVVLNKCTESDNPSERFCHEEHIEIIGRIPFDREIGKKNSEGEIAVYSNETAIAAFDAIRKRLEKKVRC</sequence>
<evidence type="ECO:0000259" key="4">
    <source>
        <dbReference type="PROSITE" id="PS51379"/>
    </source>
</evidence>
<evidence type="ECO:0000256" key="2">
    <source>
        <dbReference type="ARBA" id="ARBA00023004"/>
    </source>
</evidence>
<dbReference type="InterPro" id="IPR002586">
    <property type="entry name" value="CobQ/CobB/MinD/ParA_Nub-bd_dom"/>
</dbReference>
<dbReference type="PROSITE" id="PS51379">
    <property type="entry name" value="4FE4S_FER_2"/>
    <property type="match status" value="2"/>
</dbReference>
<protein>
    <submittedName>
        <fullName evidence="5">ATP-binding protein</fullName>
    </submittedName>
</protein>
<dbReference type="Proteomes" id="UP001169242">
    <property type="component" value="Unassembled WGS sequence"/>
</dbReference>
<dbReference type="GO" id="GO:0005524">
    <property type="term" value="F:ATP binding"/>
    <property type="evidence" value="ECO:0007669"/>
    <property type="project" value="UniProtKB-KW"/>
</dbReference>
<dbReference type="InterPro" id="IPR017900">
    <property type="entry name" value="4Fe4S_Fe_S_CS"/>
</dbReference>
<evidence type="ECO:0000256" key="1">
    <source>
        <dbReference type="ARBA" id="ARBA00022723"/>
    </source>
</evidence>
<keyword evidence="3" id="KW-0411">Iron-sulfur</keyword>
<keyword evidence="6" id="KW-1185">Reference proteome</keyword>
<dbReference type="InterPro" id="IPR027417">
    <property type="entry name" value="P-loop_NTPase"/>
</dbReference>
<dbReference type="RefSeq" id="WP_053985686.1">
    <property type="nucleotide sequence ID" value="NZ_JAQIFT010000069.1"/>
</dbReference>
<dbReference type="EMBL" id="JAQIFT010000069">
    <property type="protein sequence ID" value="MDA3734055.1"/>
    <property type="molecule type" value="Genomic_DNA"/>
</dbReference>
<evidence type="ECO:0000313" key="5">
    <source>
        <dbReference type="EMBL" id="MDA3734055.1"/>
    </source>
</evidence>
<evidence type="ECO:0000256" key="3">
    <source>
        <dbReference type="ARBA" id="ARBA00023014"/>
    </source>
</evidence>
<comment type="caution">
    <text evidence="5">The sequence shown here is derived from an EMBL/GenBank/DDBJ whole genome shotgun (WGS) entry which is preliminary data.</text>
</comment>
<dbReference type="Gene3D" id="3.40.50.300">
    <property type="entry name" value="P-loop containing nucleotide triphosphate hydrolases"/>
    <property type="match status" value="1"/>
</dbReference>
<evidence type="ECO:0000313" key="6">
    <source>
        <dbReference type="Proteomes" id="UP001169242"/>
    </source>
</evidence>
<gene>
    <name evidence="5" type="ORF">PBV87_21505</name>
</gene>
<feature type="domain" description="4Fe-4S ferredoxin-type" evidence="4">
    <location>
        <begin position="57"/>
        <end position="85"/>
    </location>
</feature>
<dbReference type="SUPFAM" id="SSF54862">
    <property type="entry name" value="4Fe-4S ferredoxins"/>
    <property type="match status" value="1"/>
</dbReference>
<keyword evidence="5" id="KW-0547">Nucleotide-binding</keyword>
<accession>A0AA42DRM2</accession>
<feature type="domain" description="4Fe-4S ferredoxin-type" evidence="4">
    <location>
        <begin position="86"/>
        <end position="115"/>
    </location>
</feature>
<dbReference type="GO" id="GO:0051536">
    <property type="term" value="F:iron-sulfur cluster binding"/>
    <property type="evidence" value="ECO:0007669"/>
    <property type="project" value="UniProtKB-KW"/>
</dbReference>
<dbReference type="SUPFAM" id="SSF52540">
    <property type="entry name" value="P-loop containing nucleoside triphosphate hydrolases"/>
    <property type="match status" value="1"/>
</dbReference>
<organism evidence="5 6">
    <name type="scientific">Holtiella tumoricola</name>
    <dbReference type="NCBI Taxonomy" id="3018743"/>
    <lineage>
        <taxon>Bacteria</taxon>
        <taxon>Bacillati</taxon>
        <taxon>Bacillota</taxon>
        <taxon>Clostridia</taxon>
        <taxon>Lachnospirales</taxon>
        <taxon>Cellulosilyticaceae</taxon>
        <taxon>Holtiella</taxon>
    </lineage>
</organism>
<dbReference type="AlphaFoldDB" id="A0AA42DRM2"/>
<dbReference type="GO" id="GO:0046872">
    <property type="term" value="F:metal ion binding"/>
    <property type="evidence" value="ECO:0007669"/>
    <property type="project" value="UniProtKB-KW"/>
</dbReference>
<name>A0AA42DRM2_9FIRM</name>
<dbReference type="Pfam" id="PF01656">
    <property type="entry name" value="CbiA"/>
    <property type="match status" value="1"/>
</dbReference>
<dbReference type="PANTHER" id="PTHR43063">
    <property type="entry name" value="4FE-4S CLUSTER CONTAINING PARA FAMILY ATPASE PROTEIN"/>
    <property type="match status" value="1"/>
</dbReference>
<dbReference type="Gene3D" id="3.30.70.20">
    <property type="match status" value="1"/>
</dbReference>
<proteinExistence type="predicted"/>
<dbReference type="InterPro" id="IPR017896">
    <property type="entry name" value="4Fe4S_Fe-S-bd"/>
</dbReference>
<reference evidence="5" key="1">
    <citation type="journal article" date="2023" name="Int. J. Syst. Evol. Microbiol.">
        <title>&lt;i&gt;Holtiella tumoricola&lt;/i&gt; gen. nov. sp. nov., isolated from a human clinical sample.</title>
        <authorList>
            <person name="Allen-Vercoe E."/>
            <person name="Daigneault M.C."/>
            <person name="Vancuren S.J."/>
            <person name="Cochrane K."/>
            <person name="O'Neal L.L."/>
            <person name="Sankaranarayanan K."/>
            <person name="Lawson P.A."/>
        </authorList>
    </citation>
    <scope>NUCLEOTIDE SEQUENCE</scope>
    <source>
        <strain evidence="5">CC70A</strain>
    </source>
</reference>